<dbReference type="RefSeq" id="WP_151002237.1">
    <property type="nucleotide sequence ID" value="NZ_VZZK01000025.1"/>
</dbReference>
<dbReference type="InterPro" id="IPR025195">
    <property type="entry name" value="GTA_TIM_dom"/>
</dbReference>
<dbReference type="CDD" id="cd19607">
    <property type="entry name" value="GTA_TIM-barrel-like"/>
    <property type="match status" value="1"/>
</dbReference>
<dbReference type="Gene3D" id="3.20.20.80">
    <property type="entry name" value="Glycosidases"/>
    <property type="match status" value="1"/>
</dbReference>
<evidence type="ECO:0000313" key="6">
    <source>
        <dbReference type="Proteomes" id="UP000474159"/>
    </source>
</evidence>
<feature type="region of interest" description="Disordered" evidence="1">
    <location>
        <begin position="955"/>
        <end position="978"/>
    </location>
</feature>
<reference evidence="5 6" key="1">
    <citation type="submission" date="2019-09" db="EMBL/GenBank/DDBJ databases">
        <title>YIM 48816 draft genome.</title>
        <authorList>
            <person name="Jiang L."/>
        </authorList>
    </citation>
    <scope>NUCLEOTIDE SEQUENCE [LARGE SCALE GENOMIC DNA]</scope>
    <source>
        <strain evidence="5 6">YIM 48816</strain>
    </source>
</reference>
<dbReference type="OrthoDB" id="8445115at2"/>
<dbReference type="Proteomes" id="UP000474159">
    <property type="component" value="Unassembled WGS sequence"/>
</dbReference>
<feature type="domain" description="Rcc01698-like C-terminal" evidence="4">
    <location>
        <begin position="1038"/>
        <end position="1138"/>
    </location>
</feature>
<feature type="domain" description="Tip attachment protein J" evidence="3">
    <location>
        <begin position="786"/>
        <end position="944"/>
    </location>
</feature>
<name>A0A6L3STZ5_9HYPH</name>
<evidence type="ECO:0008006" key="7">
    <source>
        <dbReference type="Google" id="ProtNLM"/>
    </source>
</evidence>
<dbReference type="InterPro" id="IPR017853">
    <property type="entry name" value="GH"/>
</dbReference>
<accession>A0A6L3STZ5</accession>
<evidence type="ECO:0000313" key="5">
    <source>
        <dbReference type="EMBL" id="KAB1076928.1"/>
    </source>
</evidence>
<evidence type="ECO:0000259" key="4">
    <source>
        <dbReference type="Pfam" id="PF23666"/>
    </source>
</evidence>
<dbReference type="Pfam" id="PF23666">
    <property type="entry name" value="Rcc01698_C"/>
    <property type="match status" value="1"/>
</dbReference>
<dbReference type="InterPro" id="IPR056490">
    <property type="entry name" value="Rcc01698_C"/>
</dbReference>
<dbReference type="Pfam" id="PF13550">
    <property type="entry name" value="Phage-tail_3"/>
    <property type="match status" value="1"/>
</dbReference>
<dbReference type="SUPFAM" id="SSF51445">
    <property type="entry name" value="(Trans)glycosidases"/>
    <property type="match status" value="1"/>
</dbReference>
<evidence type="ECO:0000256" key="1">
    <source>
        <dbReference type="SAM" id="MobiDB-lite"/>
    </source>
</evidence>
<protein>
    <recommendedName>
        <fullName evidence="7">Host specificity protein</fullName>
    </recommendedName>
</protein>
<proteinExistence type="predicted"/>
<sequence>MATLILSTAGAAAGTGLGGPVGALIGRAAGAIAGAGIDGALFGTRASPRFVEGPRLSDVAGLSSTEGDPIPRAYGRAKLGGTLIWATRPLEVANTTVERAATGAKGGGGQKTVRTAYAYYANLAIGLCEGEIAFVRRVWADGQELDLTTLTLRVHAGSRDQEPDPLIVAKEGATRAPAYRGLAYVVFERLALADFGNRIPQFAFEVVRPVAGLAGMIRAVDLIPGANEFGLDPDLVTEDAGFGATRAANRFQLQRATDVTASLDALQALCPRLAQVSVVVAWFGDDLRAGHCTVAPKVDNAGKATRGDVWSVAGLGRAQVGVVSRAPEGGPAYGGTPSDAGLGRLVADLHRRGLKVVLYPFLMMDVAQANALPDPRDPGAPGQPAYPWRGRITCDPAPGLPGSPDGSEAAGAQVAAFFEGGSGLARMVLHYADLAGGWAADGVPLAGFIIGSELIGLTRVRAAGGRYPAVEALRRLAGAVRDRLGPGVKLVYAADWTEYGADVRAGGAEIRFPLDDLFADPAIDAVGIDYYPPITDWRDGPDHADLAESATIYDRDYLRRRLAAGEAFDWYYAGDADRRAQIRSPITDGAAAKPWIYRAKDLVAWWSNPHVERAGGVETRRTAWVPASKPIWLTEIGVPAVDKGTNGPNVFPDPKSSENAAPPASRGTRDELIQLRGLEAILTRFDPEAPGHDPAHNPVSPLYGGPMVAPDAIFVWAWDARPFPAFPDCDTVWADAGNWRLGHWITGRIEGLDLDRLITAILADLGIAAPSRIEAAAYLDGYVIDRALSARAALEPLAQLYGLDVSAVAGSLRIRGPERPVALAADDLVRLDPDEAPLRLVRAEESALPRSLEIGFSDSESAGYRRAAAAAIRPAGARRRETRLEAAIVTRRESAEALAEARLDAAIAGRDTASLTLSPRRVELEPGDCLALPGAGLHRILRIADSPAGRRIETQALPLHGSPPPPRRSAPVPARPPASAFPGPPFAVALDLPVDRGDPVALQYLAVAAEPWPGDVAVWRAAGDGAPLALHRLVDYPACLGTLSEPLPPGPLWRFDRTAELAVALRHAGGLASIDAAGALAGGNLFAVRAPDGSVEILSAAGAALTGPGTWRLTRLLRGLGGSEDAAGRGAPAGSLIVRLDDGAVVPLIDRLDEAGRSFRYRIGPAGRDPADPLFTEITASAGFGALTPLSPVHLRARREATGIRLSWIRRSRRAGDAWEPVEVRLDEPAEAYAVALFQPDGRLLRSLTAASPSLLYPAADEIADFGGPQTAIEVSVAQCGTVAGPGPARRARLPVRAG</sequence>
<feature type="domain" description="GTA TIM-barrel-like" evidence="2">
    <location>
        <begin position="424"/>
        <end position="727"/>
    </location>
</feature>
<evidence type="ECO:0000259" key="3">
    <source>
        <dbReference type="Pfam" id="PF13550"/>
    </source>
</evidence>
<keyword evidence="6" id="KW-1185">Reference proteome</keyword>
<feature type="region of interest" description="Disordered" evidence="1">
    <location>
        <begin position="644"/>
        <end position="669"/>
    </location>
</feature>
<dbReference type="EMBL" id="VZZK01000025">
    <property type="protein sequence ID" value="KAB1076928.1"/>
    <property type="molecule type" value="Genomic_DNA"/>
</dbReference>
<comment type="caution">
    <text evidence="5">The sequence shown here is derived from an EMBL/GenBank/DDBJ whole genome shotgun (WGS) entry which is preliminary data.</text>
</comment>
<organism evidence="5 6">
    <name type="scientific">Methylobacterium soli</name>
    <dbReference type="NCBI Taxonomy" id="553447"/>
    <lineage>
        <taxon>Bacteria</taxon>
        <taxon>Pseudomonadati</taxon>
        <taxon>Pseudomonadota</taxon>
        <taxon>Alphaproteobacteria</taxon>
        <taxon>Hyphomicrobiales</taxon>
        <taxon>Methylobacteriaceae</taxon>
        <taxon>Methylobacterium</taxon>
    </lineage>
</organism>
<dbReference type="Pfam" id="PF13547">
    <property type="entry name" value="GTA_TIM"/>
    <property type="match status" value="1"/>
</dbReference>
<dbReference type="InterPro" id="IPR032876">
    <property type="entry name" value="J_dom"/>
</dbReference>
<gene>
    <name evidence="5" type="ORF">F6X53_20965</name>
</gene>
<feature type="compositionally biased region" description="Pro residues" evidence="1">
    <location>
        <begin position="961"/>
        <end position="976"/>
    </location>
</feature>
<evidence type="ECO:0000259" key="2">
    <source>
        <dbReference type="Pfam" id="PF13547"/>
    </source>
</evidence>